<dbReference type="STRING" id="1748243.Tel_09365"/>
<dbReference type="SUPFAM" id="SSF49313">
    <property type="entry name" value="Cadherin-like"/>
    <property type="match status" value="1"/>
</dbReference>
<dbReference type="Pfam" id="PF12245">
    <property type="entry name" value="Big_3_2"/>
    <property type="match status" value="3"/>
</dbReference>
<evidence type="ECO:0000259" key="5">
    <source>
        <dbReference type="SMART" id="SM00089"/>
    </source>
</evidence>
<dbReference type="NCBIfam" id="NF012211">
    <property type="entry name" value="tand_rpt_95"/>
    <property type="match status" value="8"/>
</dbReference>
<feature type="domain" description="PKD/Chitinase" evidence="5">
    <location>
        <begin position="540"/>
        <end position="623"/>
    </location>
</feature>
<dbReference type="InterPro" id="IPR022409">
    <property type="entry name" value="PKD/Chitinase_dom"/>
</dbReference>
<dbReference type="InterPro" id="IPR010221">
    <property type="entry name" value="VCBS_dom"/>
</dbReference>
<dbReference type="Gene3D" id="2.60.40.2810">
    <property type="match status" value="4"/>
</dbReference>
<comment type="subcellular location">
    <subcellularLocation>
        <location evidence="1">Secreted</location>
    </subcellularLocation>
</comment>
<keyword evidence="3" id="KW-0732">Signal</keyword>
<evidence type="ECO:0000313" key="7">
    <source>
        <dbReference type="Proteomes" id="UP000055136"/>
    </source>
</evidence>
<dbReference type="InterPro" id="IPR035986">
    <property type="entry name" value="PKD_dom_sf"/>
</dbReference>
<dbReference type="SUPFAM" id="SSF49299">
    <property type="entry name" value="PKD domain"/>
    <property type="match status" value="2"/>
</dbReference>
<gene>
    <name evidence="6" type="ORF">Tel_09365</name>
</gene>
<dbReference type="GO" id="GO:0016020">
    <property type="term" value="C:membrane"/>
    <property type="evidence" value="ECO:0007669"/>
    <property type="project" value="InterPro"/>
</dbReference>
<dbReference type="Pfam" id="PF18884">
    <property type="entry name" value="TSP3_bac"/>
    <property type="match status" value="2"/>
</dbReference>
<accession>A0A0S2TDV7</accession>
<dbReference type="InterPro" id="IPR000601">
    <property type="entry name" value="PKD_dom"/>
</dbReference>
<proteinExistence type="predicted"/>
<dbReference type="CDD" id="cd11304">
    <property type="entry name" value="Cadherin_repeat"/>
    <property type="match status" value="1"/>
</dbReference>
<evidence type="ECO:0000256" key="3">
    <source>
        <dbReference type="ARBA" id="ARBA00022729"/>
    </source>
</evidence>
<dbReference type="Proteomes" id="UP000055136">
    <property type="component" value="Chromosome"/>
</dbReference>
<reference evidence="6" key="1">
    <citation type="submission" date="2015-10" db="EMBL/GenBank/DDBJ databases">
        <title>Description of Candidatus Tenderia electrophaga gen. nov, sp. nov., an Uncultivated Electroautotroph from a Biocathode Enrichment.</title>
        <authorList>
            <person name="Eddie B.J."/>
            <person name="Malanoski A.P."/>
            <person name="Wang Z."/>
            <person name="Hall R.J."/>
            <person name="Oh S.D."/>
            <person name="Heiner C."/>
            <person name="Lin B."/>
            <person name="Strycharz-Glaven S.M."/>
        </authorList>
    </citation>
    <scope>NUCLEOTIDE SEQUENCE [LARGE SCALE GENOMIC DNA]</scope>
    <source>
        <strain evidence="6">NRL1</strain>
    </source>
</reference>
<dbReference type="Gene3D" id="2.60.40.3440">
    <property type="match status" value="4"/>
</dbReference>
<dbReference type="EMBL" id="CP013099">
    <property type="protein sequence ID" value="ALP53345.1"/>
    <property type="molecule type" value="Genomic_DNA"/>
</dbReference>
<dbReference type="InterPro" id="IPR015919">
    <property type="entry name" value="Cadherin-like_sf"/>
</dbReference>
<keyword evidence="7" id="KW-1185">Reference proteome</keyword>
<dbReference type="KEGG" id="tee:Tel_09365"/>
<dbReference type="InterPro" id="IPR040853">
    <property type="entry name" value="RapA2_cadherin-like"/>
</dbReference>
<dbReference type="NCBIfam" id="TIGR01965">
    <property type="entry name" value="VCBS_repeat"/>
    <property type="match status" value="1"/>
</dbReference>
<dbReference type="Pfam" id="PF17803">
    <property type="entry name" value="Cadherin_4"/>
    <property type="match status" value="1"/>
</dbReference>
<dbReference type="InterPro" id="IPR022038">
    <property type="entry name" value="Ig-like_bact"/>
</dbReference>
<dbReference type="Gene3D" id="2.60.40.10">
    <property type="entry name" value="Immunoglobulins"/>
    <property type="match status" value="2"/>
</dbReference>
<feature type="domain" description="PKD/Chitinase" evidence="5">
    <location>
        <begin position="360"/>
        <end position="440"/>
    </location>
</feature>
<evidence type="ECO:0000256" key="4">
    <source>
        <dbReference type="ARBA" id="ARBA00022837"/>
    </source>
</evidence>
<dbReference type="SMART" id="SM00089">
    <property type="entry name" value="PKD"/>
    <property type="match status" value="2"/>
</dbReference>
<name>A0A0S2TDV7_9GAMM</name>
<evidence type="ECO:0000256" key="1">
    <source>
        <dbReference type="ARBA" id="ARBA00004613"/>
    </source>
</evidence>
<evidence type="ECO:0000313" key="6">
    <source>
        <dbReference type="EMBL" id="ALP53345.1"/>
    </source>
</evidence>
<dbReference type="InterPro" id="IPR013783">
    <property type="entry name" value="Ig-like_fold"/>
</dbReference>
<evidence type="ECO:0000256" key="2">
    <source>
        <dbReference type="ARBA" id="ARBA00022525"/>
    </source>
</evidence>
<dbReference type="Pfam" id="PF18911">
    <property type="entry name" value="PKD_4"/>
    <property type="match status" value="1"/>
</dbReference>
<dbReference type="InterPro" id="IPR059100">
    <property type="entry name" value="TSP3_bac"/>
</dbReference>
<dbReference type="GO" id="GO:0005509">
    <property type="term" value="F:calcium ion binding"/>
    <property type="evidence" value="ECO:0007669"/>
    <property type="project" value="InterPro"/>
</dbReference>
<organism evidence="6 7">
    <name type="scientific">Candidatus Tenderia electrophaga</name>
    <dbReference type="NCBI Taxonomy" id="1748243"/>
    <lineage>
        <taxon>Bacteria</taxon>
        <taxon>Pseudomonadati</taxon>
        <taxon>Pseudomonadota</taxon>
        <taxon>Gammaproteobacteria</taxon>
        <taxon>Candidatus Tenderiales</taxon>
        <taxon>Candidatus Tenderiaceae</taxon>
        <taxon>Candidatus Tenderia</taxon>
    </lineage>
</organism>
<protein>
    <recommendedName>
        <fullName evidence="5">PKD/Chitinase domain-containing protein</fullName>
    </recommendedName>
</protein>
<sequence>MAAQIRLKHAAGSMIRLLGVILLSIAVLPAAYAEQQKFVYAYDGNGTLLTPNNAADTCPDPVDDGVAAACHGVRVSGNGDYNIELPSDAITSPDKMVLLAKTYNFISAYSKPGIDRDTYINIKSKRRVEKVKREKNNKGANINALSEAAVKAVESHYKVKLQGKHDKSLAEVADDLDAGVLNAALGNSMQDNAPESGADTTELNLKEANLELLDEADEAALEDLAELVVDNQGDSTALNTIEKNLTQSLLNPETFDETTDRTLSQVNDISNASSDEPVVILDADRYVAYVDQVINLTTDNSLNADQFFGYTWLGVDSDTSQATFSRAEPGSYLVCVTGETADPAKTSSDCVRLEVKPVTYAVITAYPTQLPSGESVSLSGFHSVGAQSYQWSSAAGQFADSSAMATSWTAPALKGSYDISLTINNDAQTQETITIQVYDVLPVAIATTDKDEIYISDADSAATLTSSSISTDGSAVDAIRWDIVQAPGGNQAQLSNTDQAVTRFSATTLGEYVIRHTATKDGVSASMDLTIAVREKGVPVADAGPDRTAFRNQIVKLDGGDSYDPDGLNISHAWSSDGGSLSSRNNAVANFSSATLGSFTATLTVSNGAHSASDDAVITVRNRLPLASDDFHDPLLGDVGAGYLNAYDGDGDDLTYSLLTEPHNGGVTIDPLTGQFVYVPGGDKGCKYHPDHTPFDNRFGGKDVPVIKLCADKFVVAINDTVTLTTSNSIHATKLQGFEWIGVESDGTTAEFLATDAGMHQVCISGFIGNSNNTSTACVDITVVDVAPGEGESPSDVSEGFVDSFQFQVNDGYGNSNIATVLMSVGWENTPPLVDDLSLSTDEDVSVSGTLSATDVDNQLLVFSVAEQGRLGTLSIDDAATGAFTYTPDANAFGTDTIQVIAHDGHDSSAPATVTVMINGTNDVPVAQGGNYTTQEDTVLAGGQLSAVEPDGEALSFEIASNGNIGTAVLTDAVNGIFTYTPGANLKGNDSFTFRVTDGKDNSNLATASISVESVNDAPVAHDLNRIFTPENEAVSGSLDGEDIDLDSLTYQLLGSGTRGTAVITDAATGAFTYTPNSNVNGSDTLTYIVSDGTVNSNIAYVPITIEPNDPPVAADMAISTDNQTALESTLSAADPEGDLMTYEIVSNAGKGTVQLLDIGTGKFRYTPSGAVGDDSFSYRASDAKSASNVATVSVTVIEYNNPPVANDDSFVAFEGVPYINMLTGTDSEGSALQFAIASNGRLGSAGFEDNTTGEFSYTPFNGRSGSDHFSFTVSDGDKTSARATVNAQVLSLGQACKGPEAPGFDTDGDGYADVVELEFGADPDDAAVTPAGLNPDDYNVSFSNDNDGDGFSDSVELWLGSDPNDNASMPTDSLNKAVPSCASAGNDHFAPSLLAFDIVTPVVNISGDSDVATFALTVVDNISGVKDVSVLLRSPAGQEVQAVVNQQNAELMFYQNIDSGAFSYYAEAGIWQVVELELVDAVGNVRLFGTSDLEERGFPTEVEVVNANSDISPADLLDFVVLTPVMDLSDPDPKASFTVSVSDNPAGIQRISITLRSPSGTSFRWGEMVDANHPTSFNGQIDANSFDSYAESGTWTVSELAIIDAANNALRVSTAQLTGLGFDTEVQVGNGLLDSGLPLLGDFQILTPKLYPADGTANAQYSVTASDAKSGIDSIEVMLISPSGSESMQAVFTSPGHPDNIQIDMETALFSQIAEAGVWEVSYVVVTDAANNRALYSTADLTTAGFDTTVHVIYLGSAINTRPVAYGNFIILDEDTTYDGQLRGYDADGHALTYHLVTEPSHGSVSIDAASGSFSYSPAADYFGADIFSFRVDDGYDESNIATVAIAVNAVNDAPTAEDFAIEVTADSVYSGVIQAQDKDGDTLTFSIADNGNLGSASLTNANSGAFTYTPNAFALGDDSFTFMVSDGTVSVGPFTVSVAIKPDIWVVDFDVTTPVVSNKETYVNIGAAVTFNKAAATLYKVRVDLIGPSGQIIPYLRSLSVGSSDPISLSELINTGTTDLEAGTWTFRNLSAQEPNEAAVMVLEDLVGAGFTATVEVVDNVDPVAHDADLTTQKNIPLVANLSADDPDGDSLSYSLVSSPSQGSVDIDSVSGEFTYTPPAHTVDIDSVSGEFTYTPPAHTVGSDSFSFKVDDGFNQSNIATVNITIAEANGNPVAYDGNIIVFRNLAYGGVLQGVDPENDGLTYHLVTNAVHGSVTLDQDSGAYVYTPYADQLGDDSFSFYVSDGGYDSNVAMIDVSILHEDQVCRFGDTVAGVDDDGDGYANVVEVAFNTDFNDAGSTPEGMNATDLGISFIDDDDNDGFPDYVEIWLGSDPASNASKPTGSTLGHLPPCFDSGSDGIKPRLLAFDIATPVVDISNGDGVASFNMTLIDNASGVRRARIDLLSPSGAFATTSVSFDDYPLVRGVKLDSDSFSAFAEQGIWQISGITLYDEAGNKRSLDSDALTEAGFPTEVDLRNLNSDSAGPSLDDFSVLTPTVNALTGDAVLSFQVDASDDIAGLNSISLTLASPGGVIVEAVGTFADTTPTSLSTQIDSATLSSFAEQGTWTITSLLLTDAAGNSSQYADQLAGLGYDTTVSVTNTGGDGVAPTLQGFTILTPEIFPAGGNARMSFMVSALDDVAGIEKIRVDLQGPNGQYLAAWGYFFDTTPLSTSAQLDTAVLSDLTQEGRWTVSGVELYDAAGNSRRIDADTLRNSGYATGVTVSY</sequence>
<keyword evidence="4" id="KW-0106">Calcium</keyword>
<dbReference type="Pfam" id="PF17963">
    <property type="entry name" value="Big_9"/>
    <property type="match status" value="9"/>
</dbReference>
<keyword evidence="2" id="KW-0964">Secreted</keyword>